<dbReference type="AlphaFoldDB" id="A0A8I6RE68"/>
<dbReference type="InterPro" id="IPR036273">
    <property type="entry name" value="CRAL/TRIO_N_dom_sf"/>
</dbReference>
<proteinExistence type="predicted"/>
<dbReference type="PROSITE" id="PS50191">
    <property type="entry name" value="CRAL_TRIO"/>
    <property type="match status" value="1"/>
</dbReference>
<dbReference type="RefSeq" id="XP_014244485.1">
    <property type="nucleotide sequence ID" value="XM_014388999.2"/>
</dbReference>
<dbReference type="Proteomes" id="UP000494040">
    <property type="component" value="Unassembled WGS sequence"/>
</dbReference>
<keyword evidence="3" id="KW-1185">Reference proteome</keyword>
<dbReference type="GO" id="GO:0016020">
    <property type="term" value="C:membrane"/>
    <property type="evidence" value="ECO:0007669"/>
    <property type="project" value="TreeGrafter"/>
</dbReference>
<organism evidence="2 3">
    <name type="scientific">Cimex lectularius</name>
    <name type="common">Bed bug</name>
    <name type="synonym">Acanthia lectularia</name>
    <dbReference type="NCBI Taxonomy" id="79782"/>
    <lineage>
        <taxon>Eukaryota</taxon>
        <taxon>Metazoa</taxon>
        <taxon>Ecdysozoa</taxon>
        <taxon>Arthropoda</taxon>
        <taxon>Hexapoda</taxon>
        <taxon>Insecta</taxon>
        <taxon>Pterygota</taxon>
        <taxon>Neoptera</taxon>
        <taxon>Paraneoptera</taxon>
        <taxon>Hemiptera</taxon>
        <taxon>Heteroptera</taxon>
        <taxon>Panheteroptera</taxon>
        <taxon>Cimicomorpha</taxon>
        <taxon>Cimicidae</taxon>
        <taxon>Cimex</taxon>
    </lineage>
</organism>
<dbReference type="Gene3D" id="3.40.525.10">
    <property type="entry name" value="CRAL-TRIO lipid binding domain"/>
    <property type="match status" value="1"/>
</dbReference>
<evidence type="ECO:0000259" key="1">
    <source>
        <dbReference type="PROSITE" id="PS50191"/>
    </source>
</evidence>
<accession>A0A8I6RE68</accession>
<dbReference type="OrthoDB" id="6432525at2759"/>
<dbReference type="CDD" id="cd00170">
    <property type="entry name" value="SEC14"/>
    <property type="match status" value="1"/>
</dbReference>
<dbReference type="KEGG" id="clec:106663844"/>
<dbReference type="PRINTS" id="PR00180">
    <property type="entry name" value="CRETINALDHBP"/>
</dbReference>
<dbReference type="GeneID" id="106663844"/>
<protein>
    <recommendedName>
        <fullName evidence="1">CRAL-TRIO domain-containing protein</fullName>
    </recommendedName>
</protein>
<sequence length="296" mass="34515">MEAYWKVSLEEEFKRNKELKQDDLTLIKDWMSKTPHLPKLIDVQIVLFLRACNFSLERTKEVIDLNYTMRTRLPEMFADRDLKRDWLQKAMANMNVTFMPNRDKHGNVVVLYQIKKMDISNFNMEEYAKLTFMLQDMSNCMLGSAPGYVFIQDLQNLTFSEILQCPISSTSNMLKFTQEASNCVIKGLHFINGGMVIEKLFALMNPFLKPDVKKLIFVHSTVDSMVEAVGKEVVPSDYGGTGPSWKELNEKTIQDLNEHQQYFFEEMKQRVVEKKRTANELKEYGIQGSFKKLELD</sequence>
<dbReference type="SUPFAM" id="SSF52087">
    <property type="entry name" value="CRAL/TRIO domain"/>
    <property type="match status" value="1"/>
</dbReference>
<dbReference type="InterPro" id="IPR036865">
    <property type="entry name" value="CRAL-TRIO_dom_sf"/>
</dbReference>
<evidence type="ECO:0000313" key="3">
    <source>
        <dbReference type="Proteomes" id="UP000494040"/>
    </source>
</evidence>
<dbReference type="Pfam" id="PF00650">
    <property type="entry name" value="CRAL_TRIO"/>
    <property type="match status" value="1"/>
</dbReference>
<dbReference type="EnsemblMetazoa" id="XM_014388999.2">
    <property type="protein sequence ID" value="XP_014244485.1"/>
    <property type="gene ID" value="LOC106663844"/>
</dbReference>
<dbReference type="GO" id="GO:1902936">
    <property type="term" value="F:phosphatidylinositol bisphosphate binding"/>
    <property type="evidence" value="ECO:0007669"/>
    <property type="project" value="TreeGrafter"/>
</dbReference>
<evidence type="ECO:0000313" key="2">
    <source>
        <dbReference type="EnsemblMetazoa" id="XP_014244485.1"/>
    </source>
</evidence>
<feature type="domain" description="CRAL-TRIO" evidence="1">
    <location>
        <begin position="98"/>
        <end position="246"/>
    </location>
</feature>
<dbReference type="SUPFAM" id="SSF46938">
    <property type="entry name" value="CRAL/TRIO N-terminal domain"/>
    <property type="match status" value="1"/>
</dbReference>
<reference evidence="2" key="1">
    <citation type="submission" date="2022-01" db="UniProtKB">
        <authorList>
            <consortium name="EnsemblMetazoa"/>
        </authorList>
    </citation>
    <scope>IDENTIFICATION</scope>
</reference>
<dbReference type="SMART" id="SM00516">
    <property type="entry name" value="SEC14"/>
    <property type="match status" value="1"/>
</dbReference>
<dbReference type="PANTHER" id="PTHR10174">
    <property type="entry name" value="ALPHA-TOCOPHEROL TRANSFER PROTEIN-RELATED"/>
    <property type="match status" value="1"/>
</dbReference>
<dbReference type="PANTHER" id="PTHR10174:SF224">
    <property type="entry name" value="RETINOL-BINDING PROTEIN PINTA"/>
    <property type="match status" value="1"/>
</dbReference>
<name>A0A8I6RE68_CIMLE</name>
<dbReference type="InterPro" id="IPR001251">
    <property type="entry name" value="CRAL-TRIO_dom"/>
</dbReference>